<dbReference type="EMBL" id="BMAW01119279">
    <property type="protein sequence ID" value="GFT83836.1"/>
    <property type="molecule type" value="Genomic_DNA"/>
</dbReference>
<protein>
    <submittedName>
        <fullName evidence="1">Uncharacterized protein</fullName>
    </submittedName>
</protein>
<sequence>MVEWRVVADKASERSHDEIRIQDRRLARLTNWTISNR</sequence>
<evidence type="ECO:0000313" key="1">
    <source>
        <dbReference type="EMBL" id="GFT83836.1"/>
    </source>
</evidence>
<organism evidence="1 2">
    <name type="scientific">Nephila pilipes</name>
    <name type="common">Giant wood spider</name>
    <name type="synonym">Nephila maculata</name>
    <dbReference type="NCBI Taxonomy" id="299642"/>
    <lineage>
        <taxon>Eukaryota</taxon>
        <taxon>Metazoa</taxon>
        <taxon>Ecdysozoa</taxon>
        <taxon>Arthropoda</taxon>
        <taxon>Chelicerata</taxon>
        <taxon>Arachnida</taxon>
        <taxon>Araneae</taxon>
        <taxon>Araneomorphae</taxon>
        <taxon>Entelegynae</taxon>
        <taxon>Araneoidea</taxon>
        <taxon>Nephilidae</taxon>
        <taxon>Nephila</taxon>
    </lineage>
</organism>
<comment type="caution">
    <text evidence="1">The sequence shown here is derived from an EMBL/GenBank/DDBJ whole genome shotgun (WGS) entry which is preliminary data.</text>
</comment>
<proteinExistence type="predicted"/>
<accession>A0A8X6U2L5</accession>
<name>A0A8X6U2L5_NEPPI</name>
<gene>
    <name evidence="1" type="ORF">NPIL_303351</name>
</gene>
<dbReference type="Proteomes" id="UP000887013">
    <property type="component" value="Unassembled WGS sequence"/>
</dbReference>
<dbReference type="AlphaFoldDB" id="A0A8X6U2L5"/>
<keyword evidence="2" id="KW-1185">Reference proteome</keyword>
<feature type="non-terminal residue" evidence="1">
    <location>
        <position position="37"/>
    </location>
</feature>
<evidence type="ECO:0000313" key="2">
    <source>
        <dbReference type="Proteomes" id="UP000887013"/>
    </source>
</evidence>
<reference evidence="1" key="1">
    <citation type="submission" date="2020-08" db="EMBL/GenBank/DDBJ databases">
        <title>Multicomponent nature underlies the extraordinary mechanical properties of spider dragline silk.</title>
        <authorList>
            <person name="Kono N."/>
            <person name="Nakamura H."/>
            <person name="Mori M."/>
            <person name="Yoshida Y."/>
            <person name="Ohtoshi R."/>
            <person name="Malay A.D."/>
            <person name="Moran D.A.P."/>
            <person name="Tomita M."/>
            <person name="Numata K."/>
            <person name="Arakawa K."/>
        </authorList>
    </citation>
    <scope>NUCLEOTIDE SEQUENCE</scope>
</reference>